<evidence type="ECO:0000313" key="5">
    <source>
        <dbReference type="Proteomes" id="UP000192582"/>
    </source>
</evidence>
<sequence>MLYSALPMSDAAPLPQTAPSPATPPHRDGVTLVITEYVRPSRVAKYEDWARELHSTLARHPGFVGVHVLRGQSGNVTEYVTLVRFASRAALAAWRVSPEYAAALQQLPEFTAAEVDYRESEGLEAWFDRPTRSVAPPLWKNVVVGVVGVYPLILIFNLLFAPFTKGWPWWLAILSTTIPATLFLNWPVLPLLSRLLRRWLYPARG</sequence>
<dbReference type="SUPFAM" id="SSF54909">
    <property type="entry name" value="Dimeric alpha+beta barrel"/>
    <property type="match status" value="1"/>
</dbReference>
<keyword evidence="2" id="KW-0472">Membrane</keyword>
<dbReference type="PANTHER" id="PTHR40057:SF1">
    <property type="entry name" value="SLR1162 PROTEIN"/>
    <property type="match status" value="1"/>
</dbReference>
<reference evidence="4 5" key="1">
    <citation type="submission" date="2017-04" db="EMBL/GenBank/DDBJ databases">
        <authorList>
            <person name="Afonso C.L."/>
            <person name="Miller P.J."/>
            <person name="Scott M.A."/>
            <person name="Spackman E."/>
            <person name="Goraichik I."/>
            <person name="Dimitrov K.M."/>
            <person name="Suarez D.L."/>
            <person name="Swayne D.E."/>
        </authorList>
    </citation>
    <scope>NUCLEOTIDE SEQUENCE [LARGE SCALE GENOMIC DNA]</scope>
    <source>
        <strain evidence="4 5">KR-140</strain>
    </source>
</reference>
<organism evidence="4 5">
    <name type="scientific">Deinococcus hopiensis KR-140</name>
    <dbReference type="NCBI Taxonomy" id="695939"/>
    <lineage>
        <taxon>Bacteria</taxon>
        <taxon>Thermotogati</taxon>
        <taxon>Deinococcota</taxon>
        <taxon>Deinococci</taxon>
        <taxon>Deinococcales</taxon>
        <taxon>Deinococcaceae</taxon>
        <taxon>Deinococcus</taxon>
    </lineage>
</organism>
<proteinExistence type="predicted"/>
<dbReference type="Gene3D" id="3.30.70.100">
    <property type="match status" value="1"/>
</dbReference>
<dbReference type="EMBL" id="FWWU01000009">
    <property type="protein sequence ID" value="SMB94775.1"/>
    <property type="molecule type" value="Genomic_DNA"/>
</dbReference>
<dbReference type="PROSITE" id="PS51725">
    <property type="entry name" value="ABM"/>
    <property type="match status" value="1"/>
</dbReference>
<dbReference type="InterPro" id="IPR007138">
    <property type="entry name" value="ABM_dom"/>
</dbReference>
<evidence type="ECO:0000256" key="1">
    <source>
        <dbReference type="SAM" id="MobiDB-lite"/>
    </source>
</evidence>
<feature type="transmembrane region" description="Helical" evidence="2">
    <location>
        <begin position="142"/>
        <end position="163"/>
    </location>
</feature>
<feature type="region of interest" description="Disordered" evidence="1">
    <location>
        <begin position="1"/>
        <end position="26"/>
    </location>
</feature>
<dbReference type="AlphaFoldDB" id="A0A1W1VN13"/>
<feature type="transmembrane region" description="Helical" evidence="2">
    <location>
        <begin position="169"/>
        <end position="189"/>
    </location>
</feature>
<name>A0A1W1VN13_9DEIO</name>
<dbReference type="InterPro" id="IPR011008">
    <property type="entry name" value="Dimeric_a/b-barrel"/>
</dbReference>
<keyword evidence="2" id="KW-0812">Transmembrane</keyword>
<keyword evidence="5" id="KW-1185">Reference proteome</keyword>
<keyword evidence="2" id="KW-1133">Transmembrane helix</keyword>
<dbReference type="Pfam" id="PF03992">
    <property type="entry name" value="ABM"/>
    <property type="match status" value="1"/>
</dbReference>
<gene>
    <name evidence="4" type="ORF">SAMN00790413_02522</name>
</gene>
<feature type="domain" description="ABM" evidence="3">
    <location>
        <begin position="30"/>
        <end position="120"/>
    </location>
</feature>
<dbReference type="PANTHER" id="PTHR40057">
    <property type="entry name" value="SLR1162 PROTEIN"/>
    <property type="match status" value="1"/>
</dbReference>
<protein>
    <recommendedName>
        <fullName evidence="3">ABM domain-containing protein</fullName>
    </recommendedName>
</protein>
<evidence type="ECO:0000259" key="3">
    <source>
        <dbReference type="PROSITE" id="PS51725"/>
    </source>
</evidence>
<dbReference type="InterPro" id="IPR038762">
    <property type="entry name" value="ABM_predict"/>
</dbReference>
<dbReference type="STRING" id="695939.SAMN00790413_02522"/>
<dbReference type="Proteomes" id="UP000192582">
    <property type="component" value="Unassembled WGS sequence"/>
</dbReference>
<accession>A0A1W1VN13</accession>
<evidence type="ECO:0000256" key="2">
    <source>
        <dbReference type="SAM" id="Phobius"/>
    </source>
</evidence>
<evidence type="ECO:0000313" key="4">
    <source>
        <dbReference type="EMBL" id="SMB94775.1"/>
    </source>
</evidence>